<dbReference type="STRING" id="407022.SAMN05661044_01336"/>
<organism evidence="2 3">
    <name type="scientific">Olivibacter domesticus</name>
    <name type="common">Pseudosphingobacterium domesticum</name>
    <dbReference type="NCBI Taxonomy" id="407022"/>
    <lineage>
        <taxon>Bacteria</taxon>
        <taxon>Pseudomonadati</taxon>
        <taxon>Bacteroidota</taxon>
        <taxon>Sphingobacteriia</taxon>
        <taxon>Sphingobacteriales</taxon>
        <taxon>Sphingobacteriaceae</taxon>
        <taxon>Olivibacter</taxon>
    </lineage>
</organism>
<dbReference type="EMBL" id="FOAF01000001">
    <property type="protein sequence ID" value="SEK85620.1"/>
    <property type="molecule type" value="Genomic_DNA"/>
</dbReference>
<name>A0A1H7KGH6_OLID1</name>
<dbReference type="Proteomes" id="UP000199421">
    <property type="component" value="Unassembled WGS sequence"/>
</dbReference>
<gene>
    <name evidence="2" type="ORF">SAMN05661044_01336</name>
</gene>
<sequence>MAIRKERRLSPLRDKPFKKKEAQKTEDKGERKDRDLSYEGGIDSQQDQLNDLPKNTEDWQNDNESKDSNE</sequence>
<accession>A0A1H7KGH6</accession>
<feature type="region of interest" description="Disordered" evidence="1">
    <location>
        <begin position="1"/>
        <end position="70"/>
    </location>
</feature>
<evidence type="ECO:0000256" key="1">
    <source>
        <dbReference type="SAM" id="MobiDB-lite"/>
    </source>
</evidence>
<feature type="compositionally biased region" description="Basic and acidic residues" evidence="1">
    <location>
        <begin position="8"/>
        <end position="37"/>
    </location>
</feature>
<reference evidence="3" key="1">
    <citation type="submission" date="2016-10" db="EMBL/GenBank/DDBJ databases">
        <authorList>
            <person name="Varghese N."/>
            <person name="Submissions S."/>
        </authorList>
    </citation>
    <scope>NUCLEOTIDE SEQUENCE [LARGE SCALE GENOMIC DNA]</scope>
    <source>
        <strain evidence="3">DSM 18733</strain>
    </source>
</reference>
<proteinExistence type="predicted"/>
<keyword evidence="3" id="KW-1185">Reference proteome</keyword>
<dbReference type="OrthoDB" id="9959499at2"/>
<protein>
    <submittedName>
        <fullName evidence="2">Uncharacterized protein</fullName>
    </submittedName>
</protein>
<dbReference type="AlphaFoldDB" id="A0A1H7KGH6"/>
<dbReference type="RefSeq" id="WP_093320585.1">
    <property type="nucleotide sequence ID" value="NZ_FOAF01000001.1"/>
</dbReference>
<evidence type="ECO:0000313" key="2">
    <source>
        <dbReference type="EMBL" id="SEK85620.1"/>
    </source>
</evidence>
<evidence type="ECO:0000313" key="3">
    <source>
        <dbReference type="Proteomes" id="UP000199421"/>
    </source>
</evidence>